<organism evidence="2 3">
    <name type="scientific">Eumeta variegata</name>
    <name type="common">Bagworm moth</name>
    <name type="synonym">Eumeta japonica</name>
    <dbReference type="NCBI Taxonomy" id="151549"/>
    <lineage>
        <taxon>Eukaryota</taxon>
        <taxon>Metazoa</taxon>
        <taxon>Ecdysozoa</taxon>
        <taxon>Arthropoda</taxon>
        <taxon>Hexapoda</taxon>
        <taxon>Insecta</taxon>
        <taxon>Pterygota</taxon>
        <taxon>Neoptera</taxon>
        <taxon>Endopterygota</taxon>
        <taxon>Lepidoptera</taxon>
        <taxon>Glossata</taxon>
        <taxon>Ditrysia</taxon>
        <taxon>Tineoidea</taxon>
        <taxon>Psychidae</taxon>
        <taxon>Oiketicinae</taxon>
        <taxon>Eumeta</taxon>
    </lineage>
</organism>
<feature type="compositionally biased region" description="Basic residues" evidence="1">
    <location>
        <begin position="1"/>
        <end position="10"/>
    </location>
</feature>
<evidence type="ECO:0000313" key="3">
    <source>
        <dbReference type="Proteomes" id="UP000299102"/>
    </source>
</evidence>
<sequence length="92" mass="10598">HFRGANKRVNHQPSLLTSTRNPRRVTGAWPATRVEVVCLRNGRRGDGGRVPMNLRKAVTSRPVYARHRRDRSNSRIGGRRACALVYRKHRFV</sequence>
<feature type="region of interest" description="Disordered" evidence="1">
    <location>
        <begin position="1"/>
        <end position="27"/>
    </location>
</feature>
<evidence type="ECO:0000313" key="2">
    <source>
        <dbReference type="EMBL" id="GBP60126.1"/>
    </source>
</evidence>
<accession>A0A4C1X8M9</accession>
<keyword evidence="3" id="KW-1185">Reference proteome</keyword>
<evidence type="ECO:0000256" key="1">
    <source>
        <dbReference type="SAM" id="MobiDB-lite"/>
    </source>
</evidence>
<dbReference type="Proteomes" id="UP000299102">
    <property type="component" value="Unassembled WGS sequence"/>
</dbReference>
<gene>
    <name evidence="2" type="ORF">EVAR_41815_1</name>
</gene>
<comment type="caution">
    <text evidence="2">The sequence shown here is derived from an EMBL/GenBank/DDBJ whole genome shotgun (WGS) entry which is preliminary data.</text>
</comment>
<dbReference type="EMBL" id="BGZK01000780">
    <property type="protein sequence ID" value="GBP60126.1"/>
    <property type="molecule type" value="Genomic_DNA"/>
</dbReference>
<reference evidence="2 3" key="1">
    <citation type="journal article" date="2019" name="Commun. Biol.">
        <title>The bagworm genome reveals a unique fibroin gene that provides high tensile strength.</title>
        <authorList>
            <person name="Kono N."/>
            <person name="Nakamura H."/>
            <person name="Ohtoshi R."/>
            <person name="Tomita M."/>
            <person name="Numata K."/>
            <person name="Arakawa K."/>
        </authorList>
    </citation>
    <scope>NUCLEOTIDE SEQUENCE [LARGE SCALE GENOMIC DNA]</scope>
</reference>
<dbReference type="AlphaFoldDB" id="A0A4C1X8M9"/>
<protein>
    <submittedName>
        <fullName evidence="2">Uncharacterized protein</fullName>
    </submittedName>
</protein>
<name>A0A4C1X8M9_EUMVA</name>
<feature type="compositionally biased region" description="Polar residues" evidence="1">
    <location>
        <begin position="11"/>
        <end position="20"/>
    </location>
</feature>
<proteinExistence type="predicted"/>
<feature type="non-terminal residue" evidence="2">
    <location>
        <position position="1"/>
    </location>
</feature>